<protein>
    <submittedName>
        <fullName evidence="2">Uncharacterized protein</fullName>
    </submittedName>
</protein>
<dbReference type="InParanoid" id="C1F9H1"/>
<dbReference type="KEGG" id="aca:ACP_2128"/>
<dbReference type="Proteomes" id="UP000002207">
    <property type="component" value="Chromosome"/>
</dbReference>
<reference evidence="2 3" key="1">
    <citation type="journal article" date="2009" name="Appl. Environ. Microbiol.">
        <title>Three genomes from the phylum Acidobacteria provide insight into the lifestyles of these microorganisms in soils.</title>
        <authorList>
            <person name="Ward N.L."/>
            <person name="Challacombe J.F."/>
            <person name="Janssen P.H."/>
            <person name="Henrissat B."/>
            <person name="Coutinho P.M."/>
            <person name="Wu M."/>
            <person name="Xie G."/>
            <person name="Haft D.H."/>
            <person name="Sait M."/>
            <person name="Badger J."/>
            <person name="Barabote R.D."/>
            <person name="Bradley B."/>
            <person name="Brettin T.S."/>
            <person name="Brinkac L.M."/>
            <person name="Bruce D."/>
            <person name="Creasy T."/>
            <person name="Daugherty S.C."/>
            <person name="Davidsen T.M."/>
            <person name="DeBoy R.T."/>
            <person name="Detter J.C."/>
            <person name="Dodson R.J."/>
            <person name="Durkin A.S."/>
            <person name="Ganapathy A."/>
            <person name="Gwinn-Giglio M."/>
            <person name="Han C.S."/>
            <person name="Khouri H."/>
            <person name="Kiss H."/>
            <person name="Kothari S.P."/>
            <person name="Madupu R."/>
            <person name="Nelson K.E."/>
            <person name="Nelson W.C."/>
            <person name="Paulsen I."/>
            <person name="Penn K."/>
            <person name="Ren Q."/>
            <person name="Rosovitz M.J."/>
            <person name="Selengut J.D."/>
            <person name="Shrivastava S."/>
            <person name="Sullivan S.A."/>
            <person name="Tapia R."/>
            <person name="Thompson L.S."/>
            <person name="Watkins K.L."/>
            <person name="Yang Q."/>
            <person name="Yu C."/>
            <person name="Zafar N."/>
            <person name="Zhou L."/>
            <person name="Kuske C.R."/>
        </authorList>
    </citation>
    <scope>NUCLEOTIDE SEQUENCE [LARGE SCALE GENOMIC DNA]</scope>
    <source>
        <strain evidence="3">ATCC 51196 / DSM 11244 / BCRC 80197 / JCM 7670 / NBRC 15755 / NCIMB 13165 / 161</strain>
    </source>
</reference>
<feature type="region of interest" description="Disordered" evidence="1">
    <location>
        <begin position="23"/>
        <end position="57"/>
    </location>
</feature>
<dbReference type="AlphaFoldDB" id="C1F9H1"/>
<sequence>MLLAVDRARPVFLLFTNQKANSRIEKEDREDMGQLSRGTSANGDHSNTSSPEPRYAPQGEIYAPALLCWCFPLR</sequence>
<evidence type="ECO:0000313" key="3">
    <source>
        <dbReference type="Proteomes" id="UP000002207"/>
    </source>
</evidence>
<evidence type="ECO:0000313" key="2">
    <source>
        <dbReference type="EMBL" id="ACO32335.1"/>
    </source>
</evidence>
<feature type="compositionally biased region" description="Polar residues" evidence="1">
    <location>
        <begin position="36"/>
        <end position="51"/>
    </location>
</feature>
<gene>
    <name evidence="2" type="ordered locus">ACP_2128</name>
</gene>
<feature type="compositionally biased region" description="Basic and acidic residues" evidence="1">
    <location>
        <begin position="23"/>
        <end position="32"/>
    </location>
</feature>
<accession>C1F9H1</accession>
<dbReference type="EMBL" id="CP001472">
    <property type="protein sequence ID" value="ACO32335.1"/>
    <property type="molecule type" value="Genomic_DNA"/>
</dbReference>
<evidence type="ECO:0000256" key="1">
    <source>
        <dbReference type="SAM" id="MobiDB-lite"/>
    </source>
</evidence>
<name>C1F9H1_ACIC5</name>
<organism evidence="2 3">
    <name type="scientific">Acidobacterium capsulatum (strain ATCC 51196 / DSM 11244 / BCRC 80197 / JCM 7670 / NBRC 15755 / NCIMB 13165 / 161)</name>
    <dbReference type="NCBI Taxonomy" id="240015"/>
    <lineage>
        <taxon>Bacteria</taxon>
        <taxon>Pseudomonadati</taxon>
        <taxon>Acidobacteriota</taxon>
        <taxon>Terriglobia</taxon>
        <taxon>Terriglobales</taxon>
        <taxon>Acidobacteriaceae</taxon>
        <taxon>Acidobacterium</taxon>
    </lineage>
</organism>
<keyword evidence="3" id="KW-1185">Reference proteome</keyword>
<dbReference type="STRING" id="240015.ACP_2128"/>
<proteinExistence type="predicted"/>
<dbReference type="HOGENOM" id="CLU_2679223_0_0_0"/>